<dbReference type="SMART" id="SM00240">
    <property type="entry name" value="FHA"/>
    <property type="match status" value="1"/>
</dbReference>
<dbReference type="Gene3D" id="2.60.200.20">
    <property type="match status" value="1"/>
</dbReference>
<reference evidence="3" key="2">
    <citation type="journal article" date="2022" name="Microbiol. Resour. Announc.">
        <title>Metagenome Sequencing to Explore Phylogenomics of Terrestrial Cyanobacteria.</title>
        <authorList>
            <person name="Ward R.D."/>
            <person name="Stajich J.E."/>
            <person name="Johansen J.R."/>
            <person name="Huntemann M."/>
            <person name="Clum A."/>
            <person name="Foster B."/>
            <person name="Foster B."/>
            <person name="Roux S."/>
            <person name="Palaniappan K."/>
            <person name="Varghese N."/>
            <person name="Mukherjee S."/>
            <person name="Reddy T.B.K."/>
            <person name="Daum C."/>
            <person name="Copeland A."/>
            <person name="Chen I.A."/>
            <person name="Ivanova N.N."/>
            <person name="Kyrpides N.C."/>
            <person name="Shapiro N."/>
            <person name="Eloe-Fadrosh E.A."/>
            <person name="Pietrasiak N."/>
        </authorList>
    </citation>
    <scope>NUCLEOTIDE SEQUENCE</scope>
    <source>
        <strain evidence="3">GSE-TBD4-15B</strain>
    </source>
</reference>
<dbReference type="EMBL" id="JAHHHV010000065">
    <property type="protein sequence ID" value="MBW4466061.1"/>
    <property type="molecule type" value="Genomic_DNA"/>
</dbReference>
<comment type="caution">
    <text evidence="3">The sequence shown here is derived from an EMBL/GenBank/DDBJ whole genome shotgun (WGS) entry which is preliminary data.</text>
</comment>
<accession>A0A951PAG6</accession>
<reference evidence="3" key="1">
    <citation type="submission" date="2021-05" db="EMBL/GenBank/DDBJ databases">
        <authorList>
            <person name="Pietrasiak N."/>
            <person name="Ward R."/>
            <person name="Stajich J.E."/>
            <person name="Kurbessoian T."/>
        </authorList>
    </citation>
    <scope>NUCLEOTIDE SEQUENCE</scope>
    <source>
        <strain evidence="3">GSE-TBD4-15B</strain>
    </source>
</reference>
<organism evidence="3 4">
    <name type="scientific">Pegethrix bostrychoides GSE-TBD4-15B</name>
    <dbReference type="NCBI Taxonomy" id="2839662"/>
    <lineage>
        <taxon>Bacteria</taxon>
        <taxon>Bacillati</taxon>
        <taxon>Cyanobacteriota</taxon>
        <taxon>Cyanophyceae</taxon>
        <taxon>Oculatellales</taxon>
        <taxon>Oculatellaceae</taxon>
        <taxon>Pegethrix</taxon>
    </lineage>
</organism>
<dbReference type="Pfam" id="PF00498">
    <property type="entry name" value="FHA"/>
    <property type="match status" value="1"/>
</dbReference>
<gene>
    <name evidence="3" type="ORF">KME07_11560</name>
</gene>
<evidence type="ECO:0000313" key="4">
    <source>
        <dbReference type="Proteomes" id="UP000707356"/>
    </source>
</evidence>
<sequence length="173" mass="19167">MIILSLLHPIKQIPVQLWTFPNESVIRVGRATDNQVILYSAVVSRRHVELRRTGLTWEVVNLGTNGTYLDGKRISQTALMDGAVIRLARSGPNIQVRIGEAAYREMLETVPATLMGHQRSGEPNLPTEITSRPSGLEADLDESIELIDPESDPLNPDAPQLEQPEASFSLDDF</sequence>
<evidence type="ECO:0000259" key="2">
    <source>
        <dbReference type="PROSITE" id="PS50006"/>
    </source>
</evidence>
<dbReference type="InterPro" id="IPR008984">
    <property type="entry name" value="SMAD_FHA_dom_sf"/>
</dbReference>
<dbReference type="InterPro" id="IPR000253">
    <property type="entry name" value="FHA_dom"/>
</dbReference>
<feature type="domain" description="FHA" evidence="2">
    <location>
        <begin position="26"/>
        <end position="74"/>
    </location>
</feature>
<dbReference type="SUPFAM" id="SSF49879">
    <property type="entry name" value="SMAD/FHA domain"/>
    <property type="match status" value="1"/>
</dbReference>
<proteinExistence type="predicted"/>
<feature type="region of interest" description="Disordered" evidence="1">
    <location>
        <begin position="114"/>
        <end position="173"/>
    </location>
</feature>
<dbReference type="PROSITE" id="PS50006">
    <property type="entry name" value="FHA_DOMAIN"/>
    <property type="match status" value="1"/>
</dbReference>
<feature type="compositionally biased region" description="Acidic residues" evidence="1">
    <location>
        <begin position="138"/>
        <end position="151"/>
    </location>
</feature>
<evidence type="ECO:0000256" key="1">
    <source>
        <dbReference type="SAM" id="MobiDB-lite"/>
    </source>
</evidence>
<dbReference type="Proteomes" id="UP000707356">
    <property type="component" value="Unassembled WGS sequence"/>
</dbReference>
<dbReference type="AlphaFoldDB" id="A0A951PAG6"/>
<name>A0A951PAG6_9CYAN</name>
<evidence type="ECO:0000313" key="3">
    <source>
        <dbReference type="EMBL" id="MBW4466061.1"/>
    </source>
</evidence>
<protein>
    <submittedName>
        <fullName evidence="3">FHA domain-containing protein</fullName>
    </submittedName>
</protein>